<dbReference type="InterPro" id="IPR029052">
    <property type="entry name" value="Metallo-depent_PP-like"/>
</dbReference>
<keyword evidence="3" id="KW-1185">Reference proteome</keyword>
<dbReference type="Proteomes" id="UP001056500">
    <property type="component" value="Chromosome"/>
</dbReference>
<protein>
    <submittedName>
        <fullName evidence="2">Metallophosphoesterase</fullName>
    </submittedName>
</protein>
<proteinExistence type="predicted"/>
<sequence length="262" mass="28782">MGLGAASTVYGYSLERHWLQVVEQPIAIPELPEPWKGVRLLHFSDLHLGYYLGITELEKIVDRINQERPDLICFTGDLVDEGTGLLPLAVPVLQKLQPPLGKYAVLGNHDWRYGKSRIIHEALQSAGFSVLMNQHAAIQKQESTLYVAGLDDVLHGVPDPALALDGIPASGKVILLVHEPDYADQALQFPFVLQLSGHSHGGQVRLPILGPLITPPMGQKYVSGLRYAGDGKLPVYTNRGVGTTILPIRFYCRPELTMLTLT</sequence>
<evidence type="ECO:0000313" key="3">
    <source>
        <dbReference type="Proteomes" id="UP001056500"/>
    </source>
</evidence>
<name>A0ABY4WV26_9BACL</name>
<feature type="domain" description="Calcineurin-like phosphoesterase" evidence="1">
    <location>
        <begin position="39"/>
        <end position="200"/>
    </location>
</feature>
<dbReference type="Gene3D" id="3.60.21.10">
    <property type="match status" value="1"/>
</dbReference>
<dbReference type="Pfam" id="PF00149">
    <property type="entry name" value="Metallophos"/>
    <property type="match status" value="1"/>
</dbReference>
<reference evidence="2" key="1">
    <citation type="submission" date="2022-06" db="EMBL/GenBank/DDBJ databases">
        <title>Genome sequencing of Brevibacillus sp. BB3-R1.</title>
        <authorList>
            <person name="Heo J."/>
            <person name="Lee D."/>
            <person name="Won M."/>
            <person name="Han B.-H."/>
            <person name="Hong S.-B."/>
            <person name="Kwon S.-W."/>
        </authorList>
    </citation>
    <scope>NUCLEOTIDE SEQUENCE</scope>
    <source>
        <strain evidence="2">BB3-R1</strain>
    </source>
</reference>
<dbReference type="PANTHER" id="PTHR31302">
    <property type="entry name" value="TRANSMEMBRANE PROTEIN WITH METALLOPHOSPHOESTERASE DOMAIN-RELATED"/>
    <property type="match status" value="1"/>
</dbReference>
<dbReference type="InterPro" id="IPR051158">
    <property type="entry name" value="Metallophosphoesterase_sf"/>
</dbReference>
<gene>
    <name evidence="2" type="ORF">NDK47_15745</name>
</gene>
<evidence type="ECO:0000313" key="2">
    <source>
        <dbReference type="EMBL" id="USG68441.1"/>
    </source>
</evidence>
<evidence type="ECO:0000259" key="1">
    <source>
        <dbReference type="Pfam" id="PF00149"/>
    </source>
</evidence>
<dbReference type="EMBL" id="CP098755">
    <property type="protein sequence ID" value="USG68441.1"/>
    <property type="molecule type" value="Genomic_DNA"/>
</dbReference>
<dbReference type="CDD" id="cd07385">
    <property type="entry name" value="MPP_YkuE_C"/>
    <property type="match status" value="1"/>
</dbReference>
<organism evidence="2 3">
    <name type="scientific">Brevibacillus ruminantium</name>
    <dbReference type="NCBI Taxonomy" id="2950604"/>
    <lineage>
        <taxon>Bacteria</taxon>
        <taxon>Bacillati</taxon>
        <taxon>Bacillota</taxon>
        <taxon>Bacilli</taxon>
        <taxon>Bacillales</taxon>
        <taxon>Paenibacillaceae</taxon>
        <taxon>Brevibacillus</taxon>
    </lineage>
</organism>
<dbReference type="SUPFAM" id="SSF56300">
    <property type="entry name" value="Metallo-dependent phosphatases"/>
    <property type="match status" value="1"/>
</dbReference>
<dbReference type="PANTHER" id="PTHR31302:SF25">
    <property type="entry name" value="PHOSPHOESTERASE"/>
    <property type="match status" value="1"/>
</dbReference>
<dbReference type="InterPro" id="IPR004843">
    <property type="entry name" value="Calcineurin-like_PHP"/>
</dbReference>
<accession>A0ABY4WV26</accession>